<sequence>MLHFDLQGKVAVVTGGGQGIGEGIAKAYADAGAAVVVAARHHDRIERVAGEIRAAGGRALAVATDVTDREALEALADAAVDTFGGLHVWVNNAGGSPVRSALHELAEPDWDACIEVNLKAVWRASVIAAARMTEGGSIVNITSPAARGVPGSGHYAAAKAGVNALTVTMSLELAPRVRVNGIAPGYVPTEVMMTALQTDVERLEQMAQSRIPMKRLGTPGDIAAAAVYLASDAASWVSGQTIAVTGGM</sequence>
<dbReference type="GO" id="GO:0016616">
    <property type="term" value="F:oxidoreductase activity, acting on the CH-OH group of donors, NAD or NADP as acceptor"/>
    <property type="evidence" value="ECO:0007669"/>
    <property type="project" value="TreeGrafter"/>
</dbReference>
<dbReference type="GO" id="GO:0030497">
    <property type="term" value="P:fatty acid elongation"/>
    <property type="evidence" value="ECO:0007669"/>
    <property type="project" value="TreeGrafter"/>
</dbReference>
<dbReference type="CDD" id="cd05233">
    <property type="entry name" value="SDR_c"/>
    <property type="match status" value="1"/>
</dbReference>
<dbReference type="PRINTS" id="PR00080">
    <property type="entry name" value="SDRFAMILY"/>
</dbReference>
<reference evidence="2" key="1">
    <citation type="submission" date="2020-05" db="EMBL/GenBank/DDBJ databases">
        <authorList>
            <person name="Chiriac C."/>
            <person name="Salcher M."/>
            <person name="Ghai R."/>
            <person name="Kavagutti S V."/>
        </authorList>
    </citation>
    <scope>NUCLEOTIDE SEQUENCE</scope>
</reference>
<dbReference type="Gene3D" id="3.40.50.720">
    <property type="entry name" value="NAD(P)-binding Rossmann-like Domain"/>
    <property type="match status" value="1"/>
</dbReference>
<gene>
    <name evidence="2" type="ORF">UFOPK1493_02946</name>
</gene>
<dbReference type="FunFam" id="3.40.50.720:FF:000084">
    <property type="entry name" value="Short-chain dehydrogenase reductase"/>
    <property type="match status" value="1"/>
</dbReference>
<dbReference type="PANTHER" id="PTHR42760:SF40">
    <property type="entry name" value="3-OXOACYL-[ACYL-CARRIER-PROTEIN] REDUCTASE, CHLOROPLASTIC"/>
    <property type="match status" value="1"/>
</dbReference>
<organism evidence="2">
    <name type="scientific">freshwater metagenome</name>
    <dbReference type="NCBI Taxonomy" id="449393"/>
    <lineage>
        <taxon>unclassified sequences</taxon>
        <taxon>metagenomes</taxon>
        <taxon>ecological metagenomes</taxon>
    </lineage>
</organism>
<name>A0A6J6ESZ8_9ZZZZ</name>
<comment type="similarity">
    <text evidence="1">Belongs to the short-chain dehydrogenases/reductases (SDR) family.</text>
</comment>
<dbReference type="EMBL" id="CAEZSR010000141">
    <property type="protein sequence ID" value="CAB4579276.1"/>
    <property type="molecule type" value="Genomic_DNA"/>
</dbReference>
<evidence type="ECO:0000313" key="2">
    <source>
        <dbReference type="EMBL" id="CAB4579276.1"/>
    </source>
</evidence>
<dbReference type="PANTHER" id="PTHR42760">
    <property type="entry name" value="SHORT-CHAIN DEHYDROGENASES/REDUCTASES FAMILY MEMBER"/>
    <property type="match status" value="1"/>
</dbReference>
<protein>
    <submittedName>
        <fullName evidence="2">Unannotated protein</fullName>
    </submittedName>
</protein>
<evidence type="ECO:0000256" key="1">
    <source>
        <dbReference type="ARBA" id="ARBA00006484"/>
    </source>
</evidence>
<dbReference type="NCBIfam" id="NF005559">
    <property type="entry name" value="PRK07231.1"/>
    <property type="match status" value="1"/>
</dbReference>
<accession>A0A6J6ESZ8</accession>
<dbReference type="SUPFAM" id="SSF51735">
    <property type="entry name" value="NAD(P)-binding Rossmann-fold domains"/>
    <property type="match status" value="1"/>
</dbReference>
<dbReference type="PRINTS" id="PR00081">
    <property type="entry name" value="GDHRDH"/>
</dbReference>
<dbReference type="InterPro" id="IPR036291">
    <property type="entry name" value="NAD(P)-bd_dom_sf"/>
</dbReference>
<dbReference type="Pfam" id="PF13561">
    <property type="entry name" value="adh_short_C2"/>
    <property type="match status" value="1"/>
</dbReference>
<dbReference type="AlphaFoldDB" id="A0A6J6ESZ8"/>
<dbReference type="InterPro" id="IPR002347">
    <property type="entry name" value="SDR_fam"/>
</dbReference>
<proteinExistence type="inferred from homology"/>